<name>A0A399CZ32_9BACT</name>
<dbReference type="RefSeq" id="WP_119349940.1">
    <property type="nucleotide sequence ID" value="NZ_QWET01000007.1"/>
</dbReference>
<dbReference type="GO" id="GO:0004853">
    <property type="term" value="F:uroporphyrinogen decarboxylase activity"/>
    <property type="evidence" value="ECO:0007669"/>
    <property type="project" value="InterPro"/>
</dbReference>
<dbReference type="OrthoDB" id="9815759at2"/>
<evidence type="ECO:0000313" key="2">
    <source>
        <dbReference type="EMBL" id="RIH65015.1"/>
    </source>
</evidence>
<dbReference type="InterPro" id="IPR052024">
    <property type="entry name" value="Methanogen_methyltrans"/>
</dbReference>
<feature type="domain" description="Uroporphyrinogen decarboxylase (URO-D)" evidence="1">
    <location>
        <begin position="153"/>
        <end position="396"/>
    </location>
</feature>
<reference evidence="2 3" key="1">
    <citation type="journal article" date="2015" name="Int. J. Syst. Evol. Microbiol.">
        <title>Mariniphaga sediminis sp. nov., isolated from coastal sediment.</title>
        <authorList>
            <person name="Wang F.Q."/>
            <person name="Shen Q.Y."/>
            <person name="Chen G.J."/>
            <person name="Du Z.J."/>
        </authorList>
    </citation>
    <scope>NUCLEOTIDE SEQUENCE [LARGE SCALE GENOMIC DNA]</scope>
    <source>
        <strain evidence="2 3">SY21</strain>
    </source>
</reference>
<dbReference type="EMBL" id="QWET01000007">
    <property type="protein sequence ID" value="RIH65015.1"/>
    <property type="molecule type" value="Genomic_DNA"/>
</dbReference>
<dbReference type="GO" id="GO:0006779">
    <property type="term" value="P:porphyrin-containing compound biosynthetic process"/>
    <property type="evidence" value="ECO:0007669"/>
    <property type="project" value="InterPro"/>
</dbReference>
<gene>
    <name evidence="2" type="ORF">D1164_10525</name>
</gene>
<proteinExistence type="predicted"/>
<dbReference type="Gene3D" id="3.20.20.210">
    <property type="match status" value="1"/>
</dbReference>
<keyword evidence="3" id="KW-1185">Reference proteome</keyword>
<dbReference type="PANTHER" id="PTHR47099:SF1">
    <property type="entry name" value="METHYLCOBAMIDE:COM METHYLTRANSFERASE MTBA"/>
    <property type="match status" value="1"/>
</dbReference>
<dbReference type="PANTHER" id="PTHR47099">
    <property type="entry name" value="METHYLCOBAMIDE:COM METHYLTRANSFERASE MTBA"/>
    <property type="match status" value="1"/>
</dbReference>
<dbReference type="InterPro" id="IPR038071">
    <property type="entry name" value="UROD/MetE-like_sf"/>
</dbReference>
<sequence>MNTRERFIETMNFNPNAHSLKWEFGYWGETIENWHKQGLPKKNHPVLSKKTTTPTSSLYIPAWTCQGVDKLPNGIAIMAGGLYSPTQGFPLDKDVREYFNMDNTQKVVDVNLHFAPMFDVEVLAEDDKKFEYIDIDGVRRVFLKEEATIPTSLEWPIKDKKSWEKLKEERLNLKNIKERFPANWKTLVEEYRHRDYPLAIGGYPQGFFGTPAHLIGYENLFIWYCIEPKLIHDILETFTNIWLAVFEEVISQVEIDHWHIWEDISYGRGSMISVDMVKEFLCPYIKRISDFIKSKGVKIILLDTDGDCNDLIHPFMEAGVTGMYPFETHSGMDIVKVRKQYPKLQMLGGIPKSEIAKGKKRIDEILIPVEQVLKTGGYIPFGDHFIPPDVNFENFSYYRNKLNSLIDKYGHRNI</sequence>
<dbReference type="AlphaFoldDB" id="A0A399CZ32"/>
<protein>
    <recommendedName>
        <fullName evidence="1">Uroporphyrinogen decarboxylase (URO-D) domain-containing protein</fullName>
    </recommendedName>
</protein>
<dbReference type="InterPro" id="IPR000257">
    <property type="entry name" value="Uroporphyrinogen_deCOase"/>
</dbReference>
<evidence type="ECO:0000259" key="1">
    <source>
        <dbReference type="Pfam" id="PF01208"/>
    </source>
</evidence>
<accession>A0A399CZ32</accession>
<organism evidence="2 3">
    <name type="scientific">Mariniphaga sediminis</name>
    <dbReference type="NCBI Taxonomy" id="1628158"/>
    <lineage>
        <taxon>Bacteria</taxon>
        <taxon>Pseudomonadati</taxon>
        <taxon>Bacteroidota</taxon>
        <taxon>Bacteroidia</taxon>
        <taxon>Marinilabiliales</taxon>
        <taxon>Prolixibacteraceae</taxon>
        <taxon>Mariniphaga</taxon>
    </lineage>
</organism>
<dbReference type="Proteomes" id="UP000266441">
    <property type="component" value="Unassembled WGS sequence"/>
</dbReference>
<comment type="caution">
    <text evidence="2">The sequence shown here is derived from an EMBL/GenBank/DDBJ whole genome shotgun (WGS) entry which is preliminary data.</text>
</comment>
<evidence type="ECO:0000313" key="3">
    <source>
        <dbReference type="Proteomes" id="UP000266441"/>
    </source>
</evidence>
<dbReference type="SUPFAM" id="SSF51726">
    <property type="entry name" value="UROD/MetE-like"/>
    <property type="match status" value="1"/>
</dbReference>
<dbReference type="Pfam" id="PF01208">
    <property type="entry name" value="URO-D"/>
    <property type="match status" value="1"/>
</dbReference>